<feature type="region of interest" description="Disordered" evidence="1">
    <location>
        <begin position="19"/>
        <end position="43"/>
    </location>
</feature>
<evidence type="ECO:0000313" key="2">
    <source>
        <dbReference type="EMBL" id="KAK2180560.1"/>
    </source>
</evidence>
<accession>A0AAD9L082</accession>
<reference evidence="2" key="1">
    <citation type="journal article" date="2023" name="Mol. Biol. Evol.">
        <title>Third-Generation Sequencing Reveals the Adaptive Role of the Epigenome in Three Deep-Sea Polychaetes.</title>
        <authorList>
            <person name="Perez M."/>
            <person name="Aroh O."/>
            <person name="Sun Y."/>
            <person name="Lan Y."/>
            <person name="Juniper S.K."/>
            <person name="Young C.R."/>
            <person name="Angers B."/>
            <person name="Qian P.Y."/>
        </authorList>
    </citation>
    <scope>NUCLEOTIDE SEQUENCE</scope>
    <source>
        <strain evidence="2">R07B-5</strain>
    </source>
</reference>
<organism evidence="2 3">
    <name type="scientific">Ridgeia piscesae</name>
    <name type="common">Tubeworm</name>
    <dbReference type="NCBI Taxonomy" id="27915"/>
    <lineage>
        <taxon>Eukaryota</taxon>
        <taxon>Metazoa</taxon>
        <taxon>Spiralia</taxon>
        <taxon>Lophotrochozoa</taxon>
        <taxon>Annelida</taxon>
        <taxon>Polychaeta</taxon>
        <taxon>Sedentaria</taxon>
        <taxon>Canalipalpata</taxon>
        <taxon>Sabellida</taxon>
        <taxon>Siboglinidae</taxon>
        <taxon>Ridgeia</taxon>
    </lineage>
</organism>
<protein>
    <submittedName>
        <fullName evidence="2">Uncharacterized protein</fullName>
    </submittedName>
</protein>
<proteinExistence type="predicted"/>
<comment type="caution">
    <text evidence="2">The sequence shown here is derived from an EMBL/GenBank/DDBJ whole genome shotgun (WGS) entry which is preliminary data.</text>
</comment>
<dbReference type="AlphaFoldDB" id="A0AAD9L082"/>
<dbReference type="EMBL" id="JAODUO010000437">
    <property type="protein sequence ID" value="KAK2180560.1"/>
    <property type="molecule type" value="Genomic_DNA"/>
</dbReference>
<evidence type="ECO:0000256" key="1">
    <source>
        <dbReference type="SAM" id="MobiDB-lite"/>
    </source>
</evidence>
<keyword evidence="3" id="KW-1185">Reference proteome</keyword>
<sequence>MANVMLNHRDHHCYYKPVGMQDVSGEDDEATSHPNERVPSLSGSAADREIIDVDALEKKAIDGHTAFVASGFVIEKVRTYISFYYVGCAYCKKRMVVTTTAIFGAKDMHV</sequence>
<name>A0AAD9L082_RIDPI</name>
<dbReference type="Proteomes" id="UP001209878">
    <property type="component" value="Unassembled WGS sequence"/>
</dbReference>
<evidence type="ECO:0000313" key="3">
    <source>
        <dbReference type="Proteomes" id="UP001209878"/>
    </source>
</evidence>
<gene>
    <name evidence="2" type="ORF">NP493_437g00002</name>
</gene>